<reference evidence="5 6" key="1">
    <citation type="submission" date="2014-06" db="EMBL/GenBank/DDBJ databases">
        <title>Evolutionary Origins and Diversification of the Mycorrhizal Mutualists.</title>
        <authorList>
            <consortium name="DOE Joint Genome Institute"/>
            <consortium name="Mycorrhizal Genomics Consortium"/>
            <person name="Kohler A."/>
            <person name="Kuo A."/>
            <person name="Nagy L.G."/>
            <person name="Floudas D."/>
            <person name="Copeland A."/>
            <person name="Barry K.W."/>
            <person name="Cichocki N."/>
            <person name="Veneault-Fourrey C."/>
            <person name="LaButti K."/>
            <person name="Lindquist E.A."/>
            <person name="Lipzen A."/>
            <person name="Lundell T."/>
            <person name="Morin E."/>
            <person name="Murat C."/>
            <person name="Riley R."/>
            <person name="Ohm R."/>
            <person name="Sun H."/>
            <person name="Tunlid A."/>
            <person name="Henrissat B."/>
            <person name="Grigoriev I.V."/>
            <person name="Hibbett D.S."/>
            <person name="Martin F."/>
        </authorList>
    </citation>
    <scope>NUCLEOTIDE SEQUENCE [LARGE SCALE GENOMIC DNA]</scope>
    <source>
        <strain evidence="5 6">SS14</strain>
    </source>
</reference>
<feature type="transmembrane region" description="Helical" evidence="3">
    <location>
        <begin position="240"/>
        <end position="257"/>
    </location>
</feature>
<keyword evidence="3" id="KW-0812">Transmembrane</keyword>
<keyword evidence="6" id="KW-1185">Reference proteome</keyword>
<proteinExistence type="predicted"/>
<keyword evidence="2" id="KW-0067">ATP-binding</keyword>
<dbReference type="GO" id="GO:0005886">
    <property type="term" value="C:plasma membrane"/>
    <property type="evidence" value="ECO:0007669"/>
    <property type="project" value="TreeGrafter"/>
</dbReference>
<dbReference type="SUPFAM" id="SSF56112">
    <property type="entry name" value="Protein kinase-like (PK-like)"/>
    <property type="match status" value="1"/>
</dbReference>
<feature type="transmembrane region" description="Helical" evidence="3">
    <location>
        <begin position="35"/>
        <end position="55"/>
    </location>
</feature>
<evidence type="ECO:0000259" key="4">
    <source>
        <dbReference type="PROSITE" id="PS50011"/>
    </source>
</evidence>
<name>A0A0C9UST7_SPHS4</name>
<keyword evidence="3" id="KW-1133">Transmembrane helix</keyword>
<dbReference type="PANTHER" id="PTHR27001">
    <property type="entry name" value="OS01G0253100 PROTEIN"/>
    <property type="match status" value="1"/>
</dbReference>
<evidence type="ECO:0000313" key="5">
    <source>
        <dbReference type="EMBL" id="KIJ32307.1"/>
    </source>
</evidence>
<dbReference type="InterPro" id="IPR001245">
    <property type="entry name" value="Ser-Thr/Tyr_kinase_cat_dom"/>
</dbReference>
<evidence type="ECO:0000256" key="1">
    <source>
        <dbReference type="ARBA" id="ARBA00022741"/>
    </source>
</evidence>
<dbReference type="Gene3D" id="1.10.510.10">
    <property type="entry name" value="Transferase(Phosphotransferase) domain 1"/>
    <property type="match status" value="1"/>
</dbReference>
<feature type="transmembrane region" description="Helical" evidence="3">
    <location>
        <begin position="61"/>
        <end position="80"/>
    </location>
</feature>
<dbReference type="GO" id="GO:0005524">
    <property type="term" value="F:ATP binding"/>
    <property type="evidence" value="ECO:0007669"/>
    <property type="project" value="UniProtKB-KW"/>
</dbReference>
<dbReference type="Proteomes" id="UP000054279">
    <property type="component" value="Unassembled WGS sequence"/>
</dbReference>
<feature type="domain" description="Protein kinase" evidence="4">
    <location>
        <begin position="62"/>
        <end position="336"/>
    </location>
</feature>
<dbReference type="GO" id="GO:0004672">
    <property type="term" value="F:protein kinase activity"/>
    <property type="evidence" value="ECO:0007669"/>
    <property type="project" value="InterPro"/>
</dbReference>
<dbReference type="EMBL" id="KN837228">
    <property type="protein sequence ID" value="KIJ32307.1"/>
    <property type="molecule type" value="Genomic_DNA"/>
</dbReference>
<accession>A0A0C9UST7</accession>
<dbReference type="HOGENOM" id="CLU_826841_0_0_1"/>
<protein>
    <recommendedName>
        <fullName evidence="4">Protein kinase domain-containing protein</fullName>
    </recommendedName>
</protein>
<dbReference type="PANTHER" id="PTHR27001:SF931">
    <property type="entry name" value="OS11G0664100 PROTEIN"/>
    <property type="match status" value="1"/>
</dbReference>
<dbReference type="InterPro" id="IPR011009">
    <property type="entry name" value="Kinase-like_dom_sf"/>
</dbReference>
<dbReference type="AlphaFoldDB" id="A0A0C9UST7"/>
<sequence length="336" mass="38653">MTTPGGVAFGIWSLIHLLLFEFILYELFSSIKRIFAINPIGWCFPLLASIFIDVWMGLDRYYIIAFVLAYFIISAVSYIYHIIVKRKVSSPVWVEPPPRVWLTDDPQEKERMVYKLFGRHPHILTYYGEDDETGELILQHLPNGSLSSYLINHPDTPLWRRVEWAREIAKAIAYLHTQGVVWYNIHLGNVLVADDMHVVLSDFKHSLIRPSDDYNCQHLPPLQYACPRSYFGRTSRRQDIFGFGVLLFALLADRYPHCVTSGLMPSDDEIMNTYTLHDEEIFDTLPDPVFGSVVDSCFRLRYWSGSELVEELELVSLSLMGYVVSIGISLACVAIF</sequence>
<evidence type="ECO:0000313" key="6">
    <source>
        <dbReference type="Proteomes" id="UP000054279"/>
    </source>
</evidence>
<keyword evidence="3" id="KW-0472">Membrane</keyword>
<dbReference type="InterPro" id="IPR000719">
    <property type="entry name" value="Prot_kinase_dom"/>
</dbReference>
<feature type="transmembrane region" description="Helical" evidence="3">
    <location>
        <begin position="6"/>
        <end position="28"/>
    </location>
</feature>
<dbReference type="Pfam" id="PF07714">
    <property type="entry name" value="PK_Tyr_Ser-Thr"/>
    <property type="match status" value="1"/>
</dbReference>
<gene>
    <name evidence="5" type="ORF">M422DRAFT_783450</name>
</gene>
<evidence type="ECO:0000256" key="3">
    <source>
        <dbReference type="SAM" id="Phobius"/>
    </source>
</evidence>
<feature type="transmembrane region" description="Helical" evidence="3">
    <location>
        <begin position="314"/>
        <end position="335"/>
    </location>
</feature>
<organism evidence="5 6">
    <name type="scientific">Sphaerobolus stellatus (strain SS14)</name>
    <dbReference type="NCBI Taxonomy" id="990650"/>
    <lineage>
        <taxon>Eukaryota</taxon>
        <taxon>Fungi</taxon>
        <taxon>Dikarya</taxon>
        <taxon>Basidiomycota</taxon>
        <taxon>Agaricomycotina</taxon>
        <taxon>Agaricomycetes</taxon>
        <taxon>Phallomycetidae</taxon>
        <taxon>Geastrales</taxon>
        <taxon>Sphaerobolaceae</taxon>
        <taxon>Sphaerobolus</taxon>
    </lineage>
</organism>
<dbReference type="OrthoDB" id="3030888at2759"/>
<evidence type="ECO:0000256" key="2">
    <source>
        <dbReference type="ARBA" id="ARBA00022840"/>
    </source>
</evidence>
<keyword evidence="1" id="KW-0547">Nucleotide-binding</keyword>
<dbReference type="PROSITE" id="PS50011">
    <property type="entry name" value="PROTEIN_KINASE_DOM"/>
    <property type="match status" value="1"/>
</dbReference>